<dbReference type="InterPro" id="IPR009752">
    <property type="entry name" value="Phage_Mu_GpJ"/>
</dbReference>
<name>A0LJG7_SYNFM</name>
<organism evidence="2 3">
    <name type="scientific">Syntrophobacter fumaroxidans (strain DSM 10017 / MPOB)</name>
    <dbReference type="NCBI Taxonomy" id="335543"/>
    <lineage>
        <taxon>Bacteria</taxon>
        <taxon>Pseudomonadati</taxon>
        <taxon>Thermodesulfobacteriota</taxon>
        <taxon>Syntrophobacteria</taxon>
        <taxon>Syntrophobacterales</taxon>
        <taxon>Syntrophobacteraceae</taxon>
        <taxon>Syntrophobacter</taxon>
    </lineage>
</organism>
<evidence type="ECO:0000256" key="1">
    <source>
        <dbReference type="SAM" id="MobiDB-lite"/>
    </source>
</evidence>
<evidence type="ECO:0008006" key="4">
    <source>
        <dbReference type="Google" id="ProtNLM"/>
    </source>
</evidence>
<evidence type="ECO:0000313" key="3">
    <source>
        <dbReference type="Proteomes" id="UP000001784"/>
    </source>
</evidence>
<dbReference type="AlphaFoldDB" id="A0LJG7"/>
<dbReference type="EMBL" id="CP000478">
    <property type="protein sequence ID" value="ABK17569.1"/>
    <property type="molecule type" value="Genomic_DNA"/>
</dbReference>
<reference evidence="2 3" key="1">
    <citation type="submission" date="2006-10" db="EMBL/GenBank/DDBJ databases">
        <title>Complete sequence of Syntrophobacter fumaroxidans MPOB.</title>
        <authorList>
            <consortium name="US DOE Joint Genome Institute"/>
            <person name="Copeland A."/>
            <person name="Lucas S."/>
            <person name="Lapidus A."/>
            <person name="Barry K."/>
            <person name="Detter J.C."/>
            <person name="Glavina del Rio T."/>
            <person name="Hammon N."/>
            <person name="Israni S."/>
            <person name="Pitluck S."/>
            <person name="Goltsman E.G."/>
            <person name="Martinez M."/>
            <person name="Schmutz J."/>
            <person name="Larimer F."/>
            <person name="Land M."/>
            <person name="Hauser L."/>
            <person name="Kyrpides N."/>
            <person name="Kim E."/>
            <person name="Boone D.R."/>
            <person name="Brockman F."/>
            <person name="Culley D."/>
            <person name="Ferry J."/>
            <person name="Gunsalus R."/>
            <person name="McInerney M.J."/>
            <person name="Morrison M."/>
            <person name="Plugge C."/>
            <person name="Rohlin L."/>
            <person name="Scholten J."/>
            <person name="Sieber J."/>
            <person name="Stams A.J.M."/>
            <person name="Worm P."/>
            <person name="Henstra A.M."/>
            <person name="Richardson P."/>
        </authorList>
    </citation>
    <scope>NUCLEOTIDE SEQUENCE [LARGE SCALE GENOMIC DNA]</scope>
    <source>
        <strain evidence="3">DSM 10017 / MPOB</strain>
    </source>
</reference>
<dbReference type="STRING" id="335543.Sfum_1884"/>
<sequence>MAYCTIDDIRNQLDESKLIQLTDDEGTGTVNAARVERAIEDAGEEIDTHVGARYAVPLDPVPPMLRKAAVDIAVYNLYGRRENVPEMRVERYRNALRFLEQVSGGRLSLGRRDPEGNPPESDAPCMSGENPRRAFTRNTLTGF</sequence>
<accession>A0LJG7</accession>
<dbReference type="Proteomes" id="UP000001784">
    <property type="component" value="Chromosome"/>
</dbReference>
<dbReference type="HOGENOM" id="CLU_112375_1_1_7"/>
<dbReference type="OrthoDB" id="9805172at2"/>
<feature type="region of interest" description="Disordered" evidence="1">
    <location>
        <begin position="107"/>
        <end position="143"/>
    </location>
</feature>
<dbReference type="InParanoid" id="A0LJG7"/>
<protein>
    <recommendedName>
        <fullName evidence="4">Mu-like prophage protein gp36</fullName>
    </recommendedName>
</protein>
<dbReference type="KEGG" id="sfu:Sfum_1884"/>
<proteinExistence type="predicted"/>
<dbReference type="eggNOG" id="COG4387">
    <property type="taxonomic scope" value="Bacteria"/>
</dbReference>
<gene>
    <name evidence="2" type="ordered locus">Sfum_1884</name>
</gene>
<dbReference type="RefSeq" id="WP_011698739.1">
    <property type="nucleotide sequence ID" value="NC_008554.1"/>
</dbReference>
<dbReference type="Pfam" id="PF07030">
    <property type="entry name" value="Phage_Mu_Gp36"/>
    <property type="match status" value="1"/>
</dbReference>
<evidence type="ECO:0000313" key="2">
    <source>
        <dbReference type="EMBL" id="ABK17569.1"/>
    </source>
</evidence>
<keyword evidence="3" id="KW-1185">Reference proteome</keyword>